<name>A0A7V7GVU7_9GAMM</name>
<dbReference type="InterPro" id="IPR018712">
    <property type="entry name" value="Tle1-like_cat"/>
</dbReference>
<dbReference type="AlphaFoldDB" id="A0A7V7GVU7"/>
<accession>A0A7V7GVU7</accession>
<dbReference type="OrthoDB" id="4378831at2"/>
<keyword evidence="3" id="KW-1185">Reference proteome</keyword>
<organism evidence="2 3">
    <name type="scientific">Halopseudomonas laoshanensis</name>
    <dbReference type="NCBI Taxonomy" id="2268758"/>
    <lineage>
        <taxon>Bacteria</taxon>
        <taxon>Pseudomonadati</taxon>
        <taxon>Pseudomonadota</taxon>
        <taxon>Gammaproteobacteria</taxon>
        <taxon>Pseudomonadales</taxon>
        <taxon>Pseudomonadaceae</taxon>
        <taxon>Halopseudomonas</taxon>
    </lineage>
</organism>
<dbReference type="SUPFAM" id="SSF53474">
    <property type="entry name" value="alpha/beta-Hydrolases"/>
    <property type="match status" value="1"/>
</dbReference>
<gene>
    <name evidence="2" type="ORF">DT594_02650</name>
</gene>
<evidence type="ECO:0000313" key="2">
    <source>
        <dbReference type="EMBL" id="KAA0696276.1"/>
    </source>
</evidence>
<dbReference type="InterPro" id="IPR029058">
    <property type="entry name" value="AB_hydrolase_fold"/>
</dbReference>
<comment type="caution">
    <text evidence="2">The sequence shown here is derived from an EMBL/GenBank/DDBJ whole genome shotgun (WGS) entry which is preliminary data.</text>
</comment>
<dbReference type="Pfam" id="PF09994">
    <property type="entry name" value="T6SS_Tle1-like_cat"/>
    <property type="match status" value="1"/>
</dbReference>
<sequence length="338" mass="37768">MKRIVICADGTWQSPESDTPTHVLRIAQAVAPADAQGNRQVVFYDWGVGSEGDRLTGGVTGKGIDKNIMDCYRFIVHNYDVGDQLFLFGFSRGAYTVRSLGGLIRNCGILKRAHAGHIDAAYELYRQRSPASSPSEVKARQFRKDYAVADISQIEFIGVFDTVGALGIPAPFLGTLGTARYLFHDTEPSSIICHARHAVAIDENREDFEPALWSLKPGIDLKQVWFAGVHTDIGGGYPDHSLGDYAGLWICREAQSAGLELEAHLQAQLQPNHLGSKHNEYKGFYRIMRRSRVRVPEAQLHRSVRKRWEDPAAKYSSPGLRQLLKQIKEDWSKVSLFD</sequence>
<dbReference type="EMBL" id="QOVF01000001">
    <property type="protein sequence ID" value="KAA0696276.1"/>
    <property type="molecule type" value="Genomic_DNA"/>
</dbReference>
<dbReference type="PANTHER" id="PTHR33840:SF1">
    <property type="entry name" value="TLE1 PHOSPHOLIPASE DOMAIN-CONTAINING PROTEIN"/>
    <property type="match status" value="1"/>
</dbReference>
<feature type="domain" description="T6SS Phospholipase effector Tle1-like catalytic" evidence="1">
    <location>
        <begin position="2"/>
        <end position="253"/>
    </location>
</feature>
<dbReference type="RefSeq" id="WP_149331241.1">
    <property type="nucleotide sequence ID" value="NZ_QOVF01000001.1"/>
</dbReference>
<dbReference type="Proteomes" id="UP000463138">
    <property type="component" value="Unassembled WGS sequence"/>
</dbReference>
<dbReference type="PANTHER" id="PTHR33840">
    <property type="match status" value="1"/>
</dbReference>
<reference evidence="2 3" key="1">
    <citation type="submission" date="2018-07" db="EMBL/GenBank/DDBJ databases">
        <title>Pseudomonas laoshanensis sp. nov., isolated from soil.</title>
        <authorList>
            <person name="Sun J."/>
            <person name="Yu L."/>
            <person name="Wang M."/>
            <person name="Zhang C."/>
        </authorList>
    </citation>
    <scope>NUCLEOTIDE SEQUENCE [LARGE SCALE GENOMIC DNA]</scope>
    <source>
        <strain evidence="2 3">Y22</strain>
    </source>
</reference>
<evidence type="ECO:0000259" key="1">
    <source>
        <dbReference type="Pfam" id="PF09994"/>
    </source>
</evidence>
<evidence type="ECO:0000313" key="3">
    <source>
        <dbReference type="Proteomes" id="UP000463138"/>
    </source>
</evidence>
<protein>
    <submittedName>
        <fullName evidence="2">DUF2235 domain-containing protein</fullName>
    </submittedName>
</protein>
<proteinExistence type="predicted"/>